<proteinExistence type="predicted"/>
<dbReference type="Proteomes" id="UP000181951">
    <property type="component" value="Unassembled WGS sequence"/>
</dbReference>
<gene>
    <name evidence="2" type="ORF">SAMN05216267_100297</name>
</gene>
<dbReference type="RefSeq" id="WP_141726360.1">
    <property type="nucleotide sequence ID" value="NZ_FODD01000002.1"/>
</dbReference>
<dbReference type="EMBL" id="FODD01000002">
    <property type="protein sequence ID" value="SEN16346.1"/>
    <property type="molecule type" value="Genomic_DNA"/>
</dbReference>
<accession>A0A1H8EA90</accession>
<organism evidence="2 3">
    <name type="scientific">Actinacidiphila rubida</name>
    <dbReference type="NCBI Taxonomy" id="310780"/>
    <lineage>
        <taxon>Bacteria</taxon>
        <taxon>Bacillati</taxon>
        <taxon>Actinomycetota</taxon>
        <taxon>Actinomycetes</taxon>
        <taxon>Kitasatosporales</taxon>
        <taxon>Streptomycetaceae</taxon>
        <taxon>Actinacidiphila</taxon>
    </lineage>
</organism>
<protein>
    <submittedName>
        <fullName evidence="2">Uncharacterized protein</fullName>
    </submittedName>
</protein>
<evidence type="ECO:0000256" key="1">
    <source>
        <dbReference type="SAM" id="MobiDB-lite"/>
    </source>
</evidence>
<sequence length="161" mass="17419">MTSFPGGSMQAQGTTNPPPAPAAGAGGRRVDEEIAALLEEYRTLREEITQRISARMQLIGFAGIISALLAASDHLTYTSPSPYVSALTLLLAVLWVRGSNQAIQRIGRHLRGIEERINALAAQAWQSPEPLLTWETSIQSRRRAVGGLAGWVGRTGGWYTH</sequence>
<dbReference type="AlphaFoldDB" id="A0A1H8EA90"/>
<dbReference type="STRING" id="310780.SAMN05216267_100297"/>
<feature type="region of interest" description="Disordered" evidence="1">
    <location>
        <begin position="1"/>
        <end position="26"/>
    </location>
</feature>
<evidence type="ECO:0000313" key="2">
    <source>
        <dbReference type="EMBL" id="SEN16346.1"/>
    </source>
</evidence>
<dbReference type="OrthoDB" id="4228323at2"/>
<evidence type="ECO:0000313" key="3">
    <source>
        <dbReference type="Proteomes" id="UP000181951"/>
    </source>
</evidence>
<feature type="compositionally biased region" description="Polar residues" evidence="1">
    <location>
        <begin position="1"/>
        <end position="15"/>
    </location>
</feature>
<reference evidence="2 3" key="1">
    <citation type="submission" date="2016-10" db="EMBL/GenBank/DDBJ databases">
        <authorList>
            <person name="de Groot N.N."/>
        </authorList>
    </citation>
    <scope>NUCLEOTIDE SEQUENCE [LARGE SCALE GENOMIC DNA]</scope>
    <source>
        <strain evidence="2 3">CGMCC 4.2026</strain>
    </source>
</reference>
<keyword evidence="3" id="KW-1185">Reference proteome</keyword>
<name>A0A1H8EA90_9ACTN</name>